<feature type="compositionally biased region" description="Polar residues" evidence="1">
    <location>
        <begin position="239"/>
        <end position="261"/>
    </location>
</feature>
<feature type="compositionally biased region" description="Polar residues" evidence="1">
    <location>
        <begin position="459"/>
        <end position="479"/>
    </location>
</feature>
<evidence type="ECO:0000256" key="1">
    <source>
        <dbReference type="SAM" id="MobiDB-lite"/>
    </source>
</evidence>
<evidence type="ECO:0000313" key="4">
    <source>
        <dbReference type="Proteomes" id="UP000827284"/>
    </source>
</evidence>
<sequence length="807" mass="87569">MGATVEIEPRTSMERHLMDRDRDGQLYLEARRQQAVQDLLENRKSFLSTITPPSTNPSSAASSLFQEPGAVSSSLPEISISLPTDGDQDDTGTGQGQSSFQSLDHRPSLDPVPLSAPPESTTASGLVATALPLPQPRQPLSSAALKETRQRSGSGRGRSLANADRPILPISPSSLEYQLTASLLSYHQPGGSSSTAAQSRSRSRSRPRQKKTRRDGARDGDKEKVPGVRGGSRHHHQNSDSTSGQSDSLNLDPKTSTTKMSSIEPATEDQQPKIVSIPLPPIPPSPPLPPLPPKSPRSLIAHYFPSSLPPPPARGRAHTVQKASLQAPMPLKTPTFGPEATVSSSTAMDAPPMPSPSVSFNYIPFVNQSHSSFNTGASARPSPNSSSLNITGPIPIRAHHLLRLQHQHRLPSDVDIFFSHQHQQQQPSNTNSNQYEISSRMAFAVDPTDNILFAPVRTRSPSGNCHTDSPPATGSTSSLTMPVYPKGLLPAALHHSRGDFNYPSTVIRMQQKPVPYIREPLPREEVPATDLPSVVSSTNTSRDLEIVVEEITGRLRTNRTSLDPWPLYSDPWEQKPLPPLQAEPGQRYWVFRDQDGWVPGPILFIFGHVCPPLWWIGSFYPRSQHPDYSNNSSMMSLPASEGVPTLPVLPPPAGSTASASSSSTQGWQKRVRALGTVASIAWLRITRKKPPTLVPQSHSPQQQTTCVSGISDQNGSIIAARASSAGLAAVVAIEATAAAAANATPDRRHGPWSTDDHASSLFEQRLEHDQKVLRYQLDLRWKRLNLIWTVSSFVLAITVTAFVVGLH</sequence>
<organism evidence="3 4">
    <name type="scientific">Entomortierella parvispora</name>
    <dbReference type="NCBI Taxonomy" id="205924"/>
    <lineage>
        <taxon>Eukaryota</taxon>
        <taxon>Fungi</taxon>
        <taxon>Fungi incertae sedis</taxon>
        <taxon>Mucoromycota</taxon>
        <taxon>Mortierellomycotina</taxon>
        <taxon>Mortierellomycetes</taxon>
        <taxon>Mortierellales</taxon>
        <taxon>Mortierellaceae</taxon>
        <taxon>Entomortierella</taxon>
    </lineage>
</organism>
<name>A0A9P3HBE4_9FUNG</name>
<feature type="region of interest" description="Disordered" evidence="1">
    <location>
        <begin position="458"/>
        <end position="479"/>
    </location>
</feature>
<evidence type="ECO:0000256" key="2">
    <source>
        <dbReference type="SAM" id="Phobius"/>
    </source>
</evidence>
<keyword evidence="4" id="KW-1185">Reference proteome</keyword>
<dbReference type="Proteomes" id="UP000827284">
    <property type="component" value="Unassembled WGS sequence"/>
</dbReference>
<feature type="compositionally biased region" description="Low complexity" evidence="1">
    <location>
        <begin position="72"/>
        <end position="85"/>
    </location>
</feature>
<proteinExistence type="predicted"/>
<feature type="compositionally biased region" description="Basic residues" evidence="1">
    <location>
        <begin position="201"/>
        <end position="213"/>
    </location>
</feature>
<feature type="compositionally biased region" description="Pro residues" evidence="1">
    <location>
        <begin position="278"/>
        <end position="295"/>
    </location>
</feature>
<feature type="compositionally biased region" description="Basic and acidic residues" evidence="1">
    <location>
        <begin position="214"/>
        <end position="226"/>
    </location>
</feature>
<reference evidence="3" key="2">
    <citation type="journal article" date="2022" name="Microbiol. Resour. Announc.">
        <title>Whole-Genome Sequence of Entomortierella parvispora E1425, a Mucoromycotan Fungus Associated with Burkholderiaceae-Related Endosymbiotic Bacteria.</title>
        <authorList>
            <person name="Herlambang A."/>
            <person name="Guo Y."/>
            <person name="Takashima Y."/>
            <person name="Narisawa K."/>
            <person name="Ohta H."/>
            <person name="Nishizawa T."/>
        </authorList>
    </citation>
    <scope>NUCLEOTIDE SEQUENCE</scope>
    <source>
        <strain evidence="3">E1425</strain>
    </source>
</reference>
<gene>
    <name evidence="3" type="ORF">EMPS_05590</name>
</gene>
<reference evidence="3" key="1">
    <citation type="submission" date="2021-11" db="EMBL/GenBank/DDBJ databases">
        <authorList>
            <person name="Herlambang A."/>
            <person name="Guo Y."/>
            <person name="Takashima Y."/>
            <person name="Nishizawa T."/>
        </authorList>
    </citation>
    <scope>NUCLEOTIDE SEQUENCE</scope>
    <source>
        <strain evidence="3">E1425</strain>
    </source>
</reference>
<feature type="region of interest" description="Disordered" evidence="1">
    <location>
        <begin position="186"/>
        <end position="297"/>
    </location>
</feature>
<dbReference type="AlphaFoldDB" id="A0A9P3HBE4"/>
<evidence type="ECO:0000313" key="3">
    <source>
        <dbReference type="EMBL" id="GJJ73232.1"/>
    </source>
</evidence>
<protein>
    <submittedName>
        <fullName evidence="3">Uncharacterized protein</fullName>
    </submittedName>
</protein>
<keyword evidence="2" id="KW-1133">Transmembrane helix</keyword>
<accession>A0A9P3HBE4</accession>
<feature type="region of interest" description="Disordered" evidence="1">
    <location>
        <begin position="47"/>
        <end position="169"/>
    </location>
</feature>
<feature type="region of interest" description="Disordered" evidence="1">
    <location>
        <begin position="329"/>
        <end position="348"/>
    </location>
</feature>
<feature type="compositionally biased region" description="Low complexity" evidence="1">
    <location>
        <begin position="655"/>
        <end position="664"/>
    </location>
</feature>
<feature type="compositionally biased region" description="Low complexity" evidence="1">
    <location>
        <begin position="48"/>
        <end position="63"/>
    </location>
</feature>
<feature type="region of interest" description="Disordered" evidence="1">
    <location>
        <begin position="643"/>
        <end position="666"/>
    </location>
</feature>
<dbReference type="EMBL" id="BQFW01000007">
    <property type="protein sequence ID" value="GJJ73232.1"/>
    <property type="molecule type" value="Genomic_DNA"/>
</dbReference>
<dbReference type="OrthoDB" id="2140426at2759"/>
<keyword evidence="2" id="KW-0812">Transmembrane</keyword>
<keyword evidence="2" id="KW-0472">Membrane</keyword>
<feature type="transmembrane region" description="Helical" evidence="2">
    <location>
        <begin position="786"/>
        <end position="806"/>
    </location>
</feature>
<comment type="caution">
    <text evidence="3">The sequence shown here is derived from an EMBL/GenBank/DDBJ whole genome shotgun (WGS) entry which is preliminary data.</text>
</comment>